<keyword evidence="3" id="KW-1185">Reference proteome</keyword>
<organism evidence="2 3">
    <name type="scientific">Symbiodinium pilosum</name>
    <name type="common">Dinoflagellate</name>
    <dbReference type="NCBI Taxonomy" id="2952"/>
    <lineage>
        <taxon>Eukaryota</taxon>
        <taxon>Sar</taxon>
        <taxon>Alveolata</taxon>
        <taxon>Dinophyceae</taxon>
        <taxon>Suessiales</taxon>
        <taxon>Symbiodiniaceae</taxon>
        <taxon>Symbiodinium</taxon>
    </lineage>
</organism>
<feature type="domain" description="Methyltransferase FkbM" evidence="1">
    <location>
        <begin position="98"/>
        <end position="252"/>
    </location>
</feature>
<evidence type="ECO:0000313" key="3">
    <source>
        <dbReference type="Proteomes" id="UP000649617"/>
    </source>
</evidence>
<protein>
    <recommendedName>
        <fullName evidence="1">Methyltransferase FkbM domain-containing protein</fullName>
    </recommendedName>
</protein>
<sequence length="289" mass="32132">MHMKFCIKTTPLVCSRSLCPVERSRAGLVSHPLNMFRLAPVLIGAASAVYLRSNVSHASIHAASSLSFYQDEPQCQCVANNPNWKKTQRSEPKCIFIDLGAADGNTFAKFLENDYGKIKECPSGKWEAFLLEANPQFTKELNSLQENFPGQVHSLAEHAAFDCEGTTSFFIDKDASHNHWGSSMMSDAPDAVKSGKVKVTVPMTNIVQLIAENVRPDDWVMLKVDIEGAEYNLIPCLAQFSEAGLVDRMYLEEHWWFPSITEAAKAALADGKKQLVAKHVDIPNYYSET</sequence>
<dbReference type="Pfam" id="PF05050">
    <property type="entry name" value="Methyltransf_21"/>
    <property type="match status" value="1"/>
</dbReference>
<evidence type="ECO:0000259" key="1">
    <source>
        <dbReference type="Pfam" id="PF05050"/>
    </source>
</evidence>
<dbReference type="InterPro" id="IPR029063">
    <property type="entry name" value="SAM-dependent_MTases_sf"/>
</dbReference>
<dbReference type="Gene3D" id="3.40.50.150">
    <property type="entry name" value="Vaccinia Virus protein VP39"/>
    <property type="match status" value="1"/>
</dbReference>
<comment type="caution">
    <text evidence="2">The sequence shown here is derived from an EMBL/GenBank/DDBJ whole genome shotgun (WGS) entry which is preliminary data.</text>
</comment>
<gene>
    <name evidence="2" type="ORF">SPIL2461_LOCUS17973</name>
</gene>
<evidence type="ECO:0000313" key="2">
    <source>
        <dbReference type="EMBL" id="CAE7661730.1"/>
    </source>
</evidence>
<dbReference type="SUPFAM" id="SSF53335">
    <property type="entry name" value="S-adenosyl-L-methionine-dependent methyltransferases"/>
    <property type="match status" value="1"/>
</dbReference>
<proteinExistence type="predicted"/>
<reference evidence="2" key="1">
    <citation type="submission" date="2021-02" db="EMBL/GenBank/DDBJ databases">
        <authorList>
            <person name="Dougan E. K."/>
            <person name="Rhodes N."/>
            <person name="Thang M."/>
            <person name="Chan C."/>
        </authorList>
    </citation>
    <scope>NUCLEOTIDE SEQUENCE</scope>
</reference>
<dbReference type="AlphaFoldDB" id="A0A812W1D3"/>
<dbReference type="NCBIfam" id="TIGR01444">
    <property type="entry name" value="fkbM_fam"/>
    <property type="match status" value="1"/>
</dbReference>
<dbReference type="InterPro" id="IPR006342">
    <property type="entry name" value="FkbM_mtfrase"/>
</dbReference>
<dbReference type="Proteomes" id="UP000649617">
    <property type="component" value="Unassembled WGS sequence"/>
</dbReference>
<accession>A0A812W1D3</accession>
<dbReference type="OrthoDB" id="10006218at2759"/>
<dbReference type="EMBL" id="CAJNIZ010043504">
    <property type="protein sequence ID" value="CAE7661730.1"/>
    <property type="molecule type" value="Genomic_DNA"/>
</dbReference>
<name>A0A812W1D3_SYMPI</name>